<reference evidence="1" key="1">
    <citation type="submission" date="2020-09" db="EMBL/GenBank/DDBJ databases">
        <title>Draft Genome Sequence of Paenibacillus sp. WST5.</title>
        <authorList>
            <person name="Bao Z."/>
        </authorList>
    </citation>
    <scope>NUCLEOTIDE SEQUENCE</scope>
    <source>
        <strain evidence="1">WST5</strain>
    </source>
</reference>
<accession>A0A926QKA4</accession>
<dbReference type="Proteomes" id="UP000650466">
    <property type="component" value="Unassembled WGS sequence"/>
</dbReference>
<protein>
    <submittedName>
        <fullName evidence="1">Uncharacterized protein</fullName>
    </submittedName>
</protein>
<name>A0A926QKA4_9BACL</name>
<sequence length="47" mass="4904">MAKEKLLPVAYGQKQIVEASAVVAVLGDLVANRNAESVYRSAVEAGS</sequence>
<keyword evidence="2" id="KW-1185">Reference proteome</keyword>
<comment type="caution">
    <text evidence="1">The sequence shown here is derived from an EMBL/GenBank/DDBJ whole genome shotgun (WGS) entry which is preliminary data.</text>
</comment>
<gene>
    <name evidence="1" type="ORF">ICC18_15530</name>
</gene>
<dbReference type="AlphaFoldDB" id="A0A926QKA4"/>
<organism evidence="1 2">
    <name type="scientific">Paenibacillus sedimenti</name>
    <dbReference type="NCBI Taxonomy" id="2770274"/>
    <lineage>
        <taxon>Bacteria</taxon>
        <taxon>Bacillati</taxon>
        <taxon>Bacillota</taxon>
        <taxon>Bacilli</taxon>
        <taxon>Bacillales</taxon>
        <taxon>Paenibacillaceae</taxon>
        <taxon>Paenibacillus</taxon>
    </lineage>
</organism>
<proteinExistence type="predicted"/>
<evidence type="ECO:0000313" key="2">
    <source>
        <dbReference type="Proteomes" id="UP000650466"/>
    </source>
</evidence>
<evidence type="ECO:0000313" key="1">
    <source>
        <dbReference type="EMBL" id="MBD0381538.1"/>
    </source>
</evidence>
<dbReference type="EMBL" id="JACVVD010000004">
    <property type="protein sequence ID" value="MBD0381538.1"/>
    <property type="molecule type" value="Genomic_DNA"/>
</dbReference>